<organism evidence="1 2">
    <name type="scientific">Hibiscus sabdariffa</name>
    <name type="common">roselle</name>
    <dbReference type="NCBI Taxonomy" id="183260"/>
    <lineage>
        <taxon>Eukaryota</taxon>
        <taxon>Viridiplantae</taxon>
        <taxon>Streptophyta</taxon>
        <taxon>Embryophyta</taxon>
        <taxon>Tracheophyta</taxon>
        <taxon>Spermatophyta</taxon>
        <taxon>Magnoliopsida</taxon>
        <taxon>eudicotyledons</taxon>
        <taxon>Gunneridae</taxon>
        <taxon>Pentapetalae</taxon>
        <taxon>rosids</taxon>
        <taxon>malvids</taxon>
        <taxon>Malvales</taxon>
        <taxon>Malvaceae</taxon>
        <taxon>Malvoideae</taxon>
        <taxon>Hibiscus</taxon>
    </lineage>
</organism>
<protein>
    <submittedName>
        <fullName evidence="1">Uncharacterized protein</fullName>
    </submittedName>
</protein>
<dbReference type="Proteomes" id="UP001396334">
    <property type="component" value="Unassembled WGS sequence"/>
</dbReference>
<name>A0ABR2QIY9_9ROSI</name>
<gene>
    <name evidence="1" type="ORF">V6N11_081130</name>
</gene>
<proteinExistence type="predicted"/>
<keyword evidence="2" id="KW-1185">Reference proteome</keyword>
<sequence length="80" mass="8678">MGVRRYGCWMKVESEAVWVGSVMAVGSESWMGNSSGVWLKARERFRGGGWLKVGVGGRFGSGWFGGDRCGGSRGGEEDRK</sequence>
<dbReference type="EMBL" id="JBBPBN010000037">
    <property type="protein sequence ID" value="KAK9000641.1"/>
    <property type="molecule type" value="Genomic_DNA"/>
</dbReference>
<comment type="caution">
    <text evidence="1">The sequence shown here is derived from an EMBL/GenBank/DDBJ whole genome shotgun (WGS) entry which is preliminary data.</text>
</comment>
<evidence type="ECO:0000313" key="1">
    <source>
        <dbReference type="EMBL" id="KAK9000641.1"/>
    </source>
</evidence>
<reference evidence="1 2" key="1">
    <citation type="journal article" date="2024" name="G3 (Bethesda)">
        <title>Genome assembly of Hibiscus sabdariffa L. provides insights into metabolisms of medicinal natural products.</title>
        <authorList>
            <person name="Kim T."/>
        </authorList>
    </citation>
    <scope>NUCLEOTIDE SEQUENCE [LARGE SCALE GENOMIC DNA]</scope>
    <source>
        <strain evidence="1">TK-2024</strain>
        <tissue evidence="1">Old leaves</tissue>
    </source>
</reference>
<evidence type="ECO:0000313" key="2">
    <source>
        <dbReference type="Proteomes" id="UP001396334"/>
    </source>
</evidence>
<accession>A0ABR2QIY9</accession>